<dbReference type="AlphaFoldDB" id="A0A8W8LCG1"/>
<keyword evidence="2" id="KW-0727">SH2 domain</keyword>
<dbReference type="PANTHER" id="PTHR14247">
    <property type="entry name" value="BREAST CANCER ANTI-ESTROGEN RESISTANCE PROTEIN 3 HOMOLOG-LIKE PROTEIN"/>
    <property type="match status" value="1"/>
</dbReference>
<dbReference type="PROSITE" id="PS50105">
    <property type="entry name" value="SAM_DOMAIN"/>
    <property type="match status" value="1"/>
</dbReference>
<accession>A0A8W8LCG1</accession>
<organism evidence="7 8">
    <name type="scientific">Magallana gigas</name>
    <name type="common">Pacific oyster</name>
    <name type="synonym">Crassostrea gigas</name>
    <dbReference type="NCBI Taxonomy" id="29159"/>
    <lineage>
        <taxon>Eukaryota</taxon>
        <taxon>Metazoa</taxon>
        <taxon>Spiralia</taxon>
        <taxon>Lophotrochozoa</taxon>
        <taxon>Mollusca</taxon>
        <taxon>Bivalvia</taxon>
        <taxon>Autobranchia</taxon>
        <taxon>Pteriomorphia</taxon>
        <taxon>Ostreida</taxon>
        <taxon>Ostreoidea</taxon>
        <taxon>Ostreidae</taxon>
        <taxon>Magallana</taxon>
    </lineage>
</organism>
<evidence type="ECO:0000313" key="7">
    <source>
        <dbReference type="EnsemblMetazoa" id="G26926.10:cds"/>
    </source>
</evidence>
<dbReference type="Gene3D" id="1.10.840.10">
    <property type="entry name" value="Ras guanine-nucleotide exchange factors catalytic domain"/>
    <property type="match status" value="1"/>
</dbReference>
<dbReference type="InterPro" id="IPR051853">
    <property type="entry name" value="SH2-Ras-GEF_adapter"/>
</dbReference>
<dbReference type="SMART" id="SM00252">
    <property type="entry name" value="SH2"/>
    <property type="match status" value="1"/>
</dbReference>
<dbReference type="InterPro" id="IPR023578">
    <property type="entry name" value="Ras_GEF_dom_sf"/>
</dbReference>
<dbReference type="FunFam" id="3.30.505.10:FF:000013">
    <property type="entry name" value="SH2 domain-containing protein 3C isoform X1"/>
    <property type="match status" value="1"/>
</dbReference>
<dbReference type="InterPro" id="IPR000980">
    <property type="entry name" value="SH2"/>
</dbReference>
<evidence type="ECO:0000256" key="3">
    <source>
        <dbReference type="SAM" id="MobiDB-lite"/>
    </source>
</evidence>
<feature type="compositionally biased region" description="Polar residues" evidence="3">
    <location>
        <begin position="357"/>
        <end position="367"/>
    </location>
</feature>
<feature type="compositionally biased region" description="Polar residues" evidence="3">
    <location>
        <begin position="382"/>
        <end position="408"/>
    </location>
</feature>
<dbReference type="GO" id="GO:0007264">
    <property type="term" value="P:small GTPase-mediated signal transduction"/>
    <property type="evidence" value="ECO:0007669"/>
    <property type="project" value="InterPro"/>
</dbReference>
<evidence type="ECO:0000259" key="5">
    <source>
        <dbReference type="PROSITE" id="PS50009"/>
    </source>
</evidence>
<proteinExistence type="predicted"/>
<feature type="domain" description="SAM" evidence="6">
    <location>
        <begin position="55"/>
        <end position="112"/>
    </location>
</feature>
<dbReference type="FunFam" id="1.10.840.10:FF:000015">
    <property type="entry name" value="Uncharacterized protein, isoform A"/>
    <property type="match status" value="1"/>
</dbReference>
<keyword evidence="1" id="KW-0344">Guanine-nucleotide releasing factor</keyword>
<dbReference type="PROSITE" id="PS50009">
    <property type="entry name" value="RASGEF_CAT"/>
    <property type="match status" value="1"/>
</dbReference>
<feature type="domain" description="Ras-GEF" evidence="5">
    <location>
        <begin position="622"/>
        <end position="857"/>
    </location>
</feature>
<dbReference type="InterPro" id="IPR001895">
    <property type="entry name" value="RASGEF_cat_dom"/>
</dbReference>
<evidence type="ECO:0000313" key="8">
    <source>
        <dbReference type="Proteomes" id="UP000005408"/>
    </source>
</evidence>
<evidence type="ECO:0000256" key="1">
    <source>
        <dbReference type="PROSITE-ProRule" id="PRU00168"/>
    </source>
</evidence>
<dbReference type="SUPFAM" id="SSF48366">
    <property type="entry name" value="Ras GEF"/>
    <property type="match status" value="1"/>
</dbReference>
<dbReference type="InterPro" id="IPR013761">
    <property type="entry name" value="SAM/pointed_sf"/>
</dbReference>
<dbReference type="PRINTS" id="PR00401">
    <property type="entry name" value="SH2DOMAIN"/>
</dbReference>
<dbReference type="SUPFAM" id="SSF55550">
    <property type="entry name" value="SH2 domain"/>
    <property type="match status" value="1"/>
</dbReference>
<feature type="compositionally biased region" description="Polar residues" evidence="3">
    <location>
        <begin position="473"/>
        <end position="492"/>
    </location>
</feature>
<dbReference type="CDD" id="cd09487">
    <property type="entry name" value="SAM_superfamily"/>
    <property type="match status" value="1"/>
</dbReference>
<dbReference type="InterPro" id="IPR036860">
    <property type="entry name" value="SH2_dom_sf"/>
</dbReference>
<evidence type="ECO:0008006" key="9">
    <source>
        <dbReference type="Google" id="ProtNLM"/>
    </source>
</evidence>
<dbReference type="InterPro" id="IPR036964">
    <property type="entry name" value="RASGEF_cat_dom_sf"/>
</dbReference>
<dbReference type="Pfam" id="PF00017">
    <property type="entry name" value="SH2"/>
    <property type="match status" value="1"/>
</dbReference>
<dbReference type="SMART" id="SM00147">
    <property type="entry name" value="RasGEF"/>
    <property type="match status" value="1"/>
</dbReference>
<dbReference type="SUPFAM" id="SSF47769">
    <property type="entry name" value="SAM/Pointed domain"/>
    <property type="match status" value="1"/>
</dbReference>
<keyword evidence="8" id="KW-1185">Reference proteome</keyword>
<evidence type="ECO:0000259" key="6">
    <source>
        <dbReference type="PROSITE" id="PS50105"/>
    </source>
</evidence>
<feature type="region of interest" description="Disordered" evidence="3">
    <location>
        <begin position="299"/>
        <end position="498"/>
    </location>
</feature>
<evidence type="ECO:0000259" key="4">
    <source>
        <dbReference type="PROSITE" id="PS50001"/>
    </source>
</evidence>
<protein>
    <recommendedName>
        <fullName evidence="9">Breast cancer anti-estrogen resistance protein 3</fullName>
    </recommendedName>
</protein>
<dbReference type="EnsemblMetazoa" id="G26926.10">
    <property type="protein sequence ID" value="G26926.10:cds"/>
    <property type="gene ID" value="G26926"/>
</dbReference>
<dbReference type="Proteomes" id="UP000005408">
    <property type="component" value="Unassembled WGS sequence"/>
</dbReference>
<dbReference type="SMART" id="SM00454">
    <property type="entry name" value="SAM"/>
    <property type="match status" value="1"/>
</dbReference>
<sequence length="895" mass="101291">MLEMDSNGNCEVKEFRKGHLSVPVPCLDTFTFDWGGGYGIVLERQQVMASKHIPIDTWLEALGMKEYEGVFRDFHGVEDLLNLTEADVRNLGLKNSAHRAKIISSLRILKEKYERGYRKPRVIQRSHSASAQLSCSPSNNNYFPDYQVVNISPERLEHDLISELQADPSELRHWPWYHGSVSRQHAEKTLSHNGDFLVRDCMSQPGDFVLSCCWKSARLHFIINSQVTEKNNHIPEITYSLEDDRFCSVQDLVQFYMSHRKCVTKTSGVLLLNPIGRTMPLSYYDTKYGFAGAIPSGGLHAQGHSPGDKRSPYHSPHTSPKVSPRLQRRPVRAGSQPILKTDHVPNVTGGQIDRCESTPSIKQQLSPNPAYPGGLPFHVQHQRSGSEPSIASPNDNMSQNSSKSQYLSVQPRMAPSTSDSHLNKPPPPKPSRIPSVKYIGKDRPKITVRNKQLYEDDDRDYSDYSQVKEPPSWLTQCQPPNYSGNLNTNHQPSNSESDYDNNYNNVHFENKYAKDHPETLTIELPEKIRKKVPGSRMSVLEARDYAEIPPSPLTPKGKQIQVLGEEEDINVEMRKKTLKLPEMESHMSLKPNEFNSSLLYSDNKPLEPSVLLKVKEVLLENNTQRLAEHITKVDLDYLKVLNEADLGLGVVSGLELLTLPQGKQLRQDIIERCYCMKVFVMVTTLTCGKVTERAKMLSQWIQIAVDLRTTFGNLFGFASVMEGLTSEHITRLRDTWLILRRNHTSSAFQFDTKLKSAYKSLMDGSGLLPLQNVSIPDIAPLVFLLERDESSLTDYLPWELSDQNSGLDILLIHLDTARLITAQCGLYKVTAENVMKTVKFEDLISDVFQTEFHLRILWGAKGATVERTERQKKYEQLLAVLSNRAEAPEDDGTAV</sequence>
<dbReference type="Pfam" id="PF00536">
    <property type="entry name" value="SAM_1"/>
    <property type="match status" value="1"/>
</dbReference>
<feature type="domain" description="SH2" evidence="4">
    <location>
        <begin position="176"/>
        <end position="275"/>
    </location>
</feature>
<reference evidence="7" key="1">
    <citation type="submission" date="2022-08" db="UniProtKB">
        <authorList>
            <consortium name="EnsemblMetazoa"/>
        </authorList>
    </citation>
    <scope>IDENTIFICATION</scope>
    <source>
        <strain evidence="7">05x7-T-G4-1.051#20</strain>
    </source>
</reference>
<dbReference type="GO" id="GO:0005085">
    <property type="term" value="F:guanyl-nucleotide exchange factor activity"/>
    <property type="evidence" value="ECO:0007669"/>
    <property type="project" value="UniProtKB-KW"/>
</dbReference>
<dbReference type="PROSITE" id="PS50001">
    <property type="entry name" value="SH2"/>
    <property type="match status" value="1"/>
</dbReference>
<dbReference type="Gene3D" id="3.30.505.10">
    <property type="entry name" value="SH2 domain"/>
    <property type="match status" value="1"/>
</dbReference>
<dbReference type="Pfam" id="PF00617">
    <property type="entry name" value="RasGEF"/>
    <property type="match status" value="1"/>
</dbReference>
<dbReference type="PANTHER" id="PTHR14247:SF8">
    <property type="entry name" value="RAS-GEF DOMAIN-CONTAINING PROTEIN"/>
    <property type="match status" value="1"/>
</dbReference>
<evidence type="ECO:0000256" key="2">
    <source>
        <dbReference type="PROSITE-ProRule" id="PRU00191"/>
    </source>
</evidence>
<dbReference type="Gene3D" id="1.10.150.50">
    <property type="entry name" value="Transcription Factor, Ets-1"/>
    <property type="match status" value="1"/>
</dbReference>
<name>A0A8W8LCG1_MAGGI</name>
<dbReference type="InterPro" id="IPR001660">
    <property type="entry name" value="SAM"/>
</dbReference>